<reference evidence="2 3" key="2">
    <citation type="journal article" date="2019" name="G3 (Bethesda)">
        <title>Hybrid Assembly of the Genome of the Entomopathogenic Nematode Steinernema carpocapsae Identifies the X-Chromosome.</title>
        <authorList>
            <person name="Serra L."/>
            <person name="Macchietto M."/>
            <person name="Macias-Munoz A."/>
            <person name="McGill C.J."/>
            <person name="Rodriguez I.M."/>
            <person name="Rodriguez B."/>
            <person name="Murad R."/>
            <person name="Mortazavi A."/>
        </authorList>
    </citation>
    <scope>NUCLEOTIDE SEQUENCE [LARGE SCALE GENOMIC DNA]</scope>
    <source>
        <strain evidence="2 3">ALL</strain>
    </source>
</reference>
<evidence type="ECO:0000256" key="1">
    <source>
        <dbReference type="SAM" id="Phobius"/>
    </source>
</evidence>
<name>A0A4U5P0W6_STECR</name>
<gene>
    <name evidence="2" type="ORF">L596_013682</name>
</gene>
<reference evidence="2 3" key="1">
    <citation type="journal article" date="2015" name="Genome Biol.">
        <title>Comparative genomics of Steinernema reveals deeply conserved gene regulatory networks.</title>
        <authorList>
            <person name="Dillman A.R."/>
            <person name="Macchietto M."/>
            <person name="Porter C.F."/>
            <person name="Rogers A."/>
            <person name="Williams B."/>
            <person name="Antoshechkin I."/>
            <person name="Lee M.M."/>
            <person name="Goodwin Z."/>
            <person name="Lu X."/>
            <person name="Lewis E.E."/>
            <person name="Goodrich-Blair H."/>
            <person name="Stock S.P."/>
            <person name="Adams B.J."/>
            <person name="Sternberg P.W."/>
            <person name="Mortazavi A."/>
        </authorList>
    </citation>
    <scope>NUCLEOTIDE SEQUENCE [LARGE SCALE GENOMIC DNA]</scope>
    <source>
        <strain evidence="2 3">ALL</strain>
    </source>
</reference>
<accession>A0A4U5P0W6</accession>
<sequence length="79" mass="9324">MKTDANFDIEQQKSFDDTIAEVQSSQRWFKIVVLLLLVLHLFVLFLGVEFLMLKKMNSLVNVMDDKRRLTVLDEDEFSK</sequence>
<protein>
    <submittedName>
        <fullName evidence="2">Uncharacterized protein</fullName>
    </submittedName>
</protein>
<proteinExistence type="predicted"/>
<dbReference type="Proteomes" id="UP000298663">
    <property type="component" value="Unassembled WGS sequence"/>
</dbReference>
<organism evidence="2 3">
    <name type="scientific">Steinernema carpocapsae</name>
    <name type="common">Entomopathogenic nematode</name>
    <dbReference type="NCBI Taxonomy" id="34508"/>
    <lineage>
        <taxon>Eukaryota</taxon>
        <taxon>Metazoa</taxon>
        <taxon>Ecdysozoa</taxon>
        <taxon>Nematoda</taxon>
        <taxon>Chromadorea</taxon>
        <taxon>Rhabditida</taxon>
        <taxon>Tylenchina</taxon>
        <taxon>Panagrolaimomorpha</taxon>
        <taxon>Strongyloidoidea</taxon>
        <taxon>Steinernematidae</taxon>
        <taxon>Steinernema</taxon>
    </lineage>
</organism>
<keyword evidence="1" id="KW-1133">Transmembrane helix</keyword>
<comment type="caution">
    <text evidence="2">The sequence shown here is derived from an EMBL/GenBank/DDBJ whole genome shotgun (WGS) entry which is preliminary data.</text>
</comment>
<keyword evidence="3" id="KW-1185">Reference proteome</keyword>
<evidence type="ECO:0000313" key="3">
    <source>
        <dbReference type="Proteomes" id="UP000298663"/>
    </source>
</evidence>
<dbReference type="EMBL" id="AZBU02000003">
    <property type="protein sequence ID" value="TKR89607.1"/>
    <property type="molecule type" value="Genomic_DNA"/>
</dbReference>
<keyword evidence="1" id="KW-0812">Transmembrane</keyword>
<dbReference type="AlphaFoldDB" id="A0A4U5P0W6"/>
<keyword evidence="1" id="KW-0472">Membrane</keyword>
<feature type="transmembrane region" description="Helical" evidence="1">
    <location>
        <begin position="31"/>
        <end position="53"/>
    </location>
</feature>
<evidence type="ECO:0000313" key="2">
    <source>
        <dbReference type="EMBL" id="TKR89607.1"/>
    </source>
</evidence>